<evidence type="ECO:0000313" key="1">
    <source>
        <dbReference type="EMBL" id="EDL94548.1"/>
    </source>
</evidence>
<proteinExistence type="predicted"/>
<name>A6JI74_RAT</name>
<sequence>MGSSAFLVCSHASLTARHGLKALNFNVDLTVQPTQAARGTGCSMRGAWGQ</sequence>
<protein>
    <submittedName>
        <fullName evidence="1">RCG57467, isoform CRA_a</fullName>
    </submittedName>
</protein>
<reference evidence="2" key="1">
    <citation type="submission" date="2005-09" db="EMBL/GenBank/DDBJ databases">
        <authorList>
            <person name="Mural R.J."/>
            <person name="Li P.W."/>
            <person name="Adams M.D."/>
            <person name="Amanatides P.G."/>
            <person name="Baden-Tillson H."/>
            <person name="Barnstead M."/>
            <person name="Chin S.H."/>
            <person name="Dew I."/>
            <person name="Evans C.A."/>
            <person name="Ferriera S."/>
            <person name="Flanigan M."/>
            <person name="Fosler C."/>
            <person name="Glodek A."/>
            <person name="Gu Z."/>
            <person name="Holt R.A."/>
            <person name="Jennings D."/>
            <person name="Kraft C.L."/>
            <person name="Lu F."/>
            <person name="Nguyen T."/>
            <person name="Nusskern D.R."/>
            <person name="Pfannkoch C.M."/>
            <person name="Sitter C."/>
            <person name="Sutton G.G."/>
            <person name="Venter J.C."/>
            <person name="Wang Z."/>
            <person name="Woodage T."/>
            <person name="Zheng X.H."/>
            <person name="Zhong F."/>
        </authorList>
    </citation>
    <scope>NUCLEOTIDE SEQUENCE [LARGE SCALE GENOMIC DNA]</scope>
    <source>
        <strain>BN</strain>
        <strain evidence="2">Sprague-Dawley</strain>
    </source>
</reference>
<dbReference type="EMBL" id="CH473986">
    <property type="protein sequence ID" value="EDL94548.1"/>
    <property type="molecule type" value="Genomic_DNA"/>
</dbReference>
<dbReference type="AlphaFoldDB" id="A6JI74"/>
<gene>
    <name evidence="1" type="ORF">rCG_57467</name>
</gene>
<evidence type="ECO:0000313" key="2">
    <source>
        <dbReference type="Proteomes" id="UP000234681"/>
    </source>
</evidence>
<organism evidence="1 2">
    <name type="scientific">Rattus norvegicus</name>
    <name type="common">Rat</name>
    <dbReference type="NCBI Taxonomy" id="10116"/>
    <lineage>
        <taxon>Eukaryota</taxon>
        <taxon>Metazoa</taxon>
        <taxon>Chordata</taxon>
        <taxon>Craniata</taxon>
        <taxon>Vertebrata</taxon>
        <taxon>Euteleostomi</taxon>
        <taxon>Mammalia</taxon>
        <taxon>Eutheria</taxon>
        <taxon>Euarchontoglires</taxon>
        <taxon>Glires</taxon>
        <taxon>Rodentia</taxon>
        <taxon>Myomorpha</taxon>
        <taxon>Muroidea</taxon>
        <taxon>Muridae</taxon>
        <taxon>Murinae</taxon>
        <taxon>Rattus</taxon>
    </lineage>
</organism>
<dbReference type="Proteomes" id="UP000234681">
    <property type="component" value="Chromosome 1"/>
</dbReference>
<accession>A6JI74</accession>